<evidence type="ECO:0000256" key="10">
    <source>
        <dbReference type="ARBA" id="ARBA00023237"/>
    </source>
</evidence>
<sequence>MKLLKLVFLSTVFGAAALPAHAQKASGAPSAEPQSEAVSNEGDIVVTARRQSESLMQVPVVVSVQNAETLARYNADSLATIGALTPSIIVASYPDQGGGSIAIRGISSPANQIGFEQAVSVAVDGVQASSGRVATFGFFDLEQVEVLKGPQALFYGKNSTAGVISITTKGPTRNFEASLQSGYEFVGDEITTRASVSGPLTDTLGARFAIQYRHMKGWLRNTAQPMANPFYNPATGVPASIANLPGASDSRPGEKEILGRVTLVYQPTDATKATLKLFRAHSKDGGTGVSTQNIGPCTGPFPRVNGIADTAGDCRIDNRTTVGDSPRAIGETYQLVKTDGSPLGRLDVSLASLGIETKLGEMSLSSLTGYTVTDYDAFSGFDQTTFSQLAAAETPHERYISQEFRLQGDIGSRLNFMVGGFFENSRMTYGNESKLSDTTFYNAAANRYVSWIGIARQNGNTYSAFGQLRYALTDQLDLAGGARWTRQTKNYRKQNIYSFGSFFTANTVYPGSDEVGVLKGHFSDSNVSPEVTLTWRPTDDLTLFGAYRTGFKSGGFGLGSPLSPATRIANVDYDSETAKGFEVGARGRFLDGKGFFSAALFHYNFSNLQVNVYDPALVTYVINNAGKVRQTGFELESNIKVNDAVRVHGALAYVDNKFKNFTGQCYSYAFPTGTTRATAVPPPNCRFVNTTALTLEQVFDGRTPARSPKFTANAGVVLSVPLGGQVAELTGDSFYSSAYYASDTLVGQSRQKNFWRFNASASIASENDSWKLALVGRNLTNKYVLVYAVDRTGGAGVPGMIGEQRGVVERGREITLQATFNFK</sequence>
<keyword evidence="5 11" id="KW-0812">Transmembrane</keyword>
<organism evidence="16 17">
    <name type="scientific">Rhizorhabdus wittichii</name>
    <dbReference type="NCBI Taxonomy" id="160791"/>
    <lineage>
        <taxon>Bacteria</taxon>
        <taxon>Pseudomonadati</taxon>
        <taxon>Pseudomonadota</taxon>
        <taxon>Alphaproteobacteria</taxon>
        <taxon>Sphingomonadales</taxon>
        <taxon>Sphingomonadaceae</taxon>
        <taxon>Rhizorhabdus</taxon>
    </lineage>
</organism>
<dbReference type="Pfam" id="PF07715">
    <property type="entry name" value="Plug"/>
    <property type="match status" value="1"/>
</dbReference>
<evidence type="ECO:0000256" key="9">
    <source>
        <dbReference type="ARBA" id="ARBA00023136"/>
    </source>
</evidence>
<evidence type="ECO:0000313" key="16">
    <source>
        <dbReference type="EMBL" id="QTH20283.1"/>
    </source>
</evidence>
<dbReference type="AlphaFoldDB" id="A0A975CZS1"/>
<keyword evidence="4" id="KW-0410">Iron transport</keyword>
<dbReference type="PANTHER" id="PTHR32552">
    <property type="entry name" value="FERRICHROME IRON RECEPTOR-RELATED"/>
    <property type="match status" value="1"/>
</dbReference>
<evidence type="ECO:0000256" key="6">
    <source>
        <dbReference type="ARBA" id="ARBA00023004"/>
    </source>
</evidence>
<keyword evidence="7" id="KW-0406">Ion transport</keyword>
<gene>
    <name evidence="16" type="ORF">HRJ34_18300</name>
</gene>
<evidence type="ECO:0000259" key="15">
    <source>
        <dbReference type="Pfam" id="PF07715"/>
    </source>
</evidence>
<evidence type="ECO:0000256" key="2">
    <source>
        <dbReference type="ARBA" id="ARBA00022448"/>
    </source>
</evidence>
<feature type="domain" description="TonB-dependent receptor plug" evidence="15">
    <location>
        <begin position="55"/>
        <end position="163"/>
    </location>
</feature>
<evidence type="ECO:0000256" key="7">
    <source>
        <dbReference type="ARBA" id="ARBA00023065"/>
    </source>
</evidence>
<feature type="domain" description="TonB-dependent receptor-like beta-barrel" evidence="14">
    <location>
        <begin position="343"/>
        <end position="779"/>
    </location>
</feature>
<keyword evidence="3 11" id="KW-1134">Transmembrane beta strand</keyword>
<evidence type="ECO:0000256" key="1">
    <source>
        <dbReference type="ARBA" id="ARBA00004571"/>
    </source>
</evidence>
<dbReference type="InterPro" id="IPR036942">
    <property type="entry name" value="Beta-barrel_TonB_sf"/>
</dbReference>
<accession>A0A975CZS1</accession>
<dbReference type="PANTHER" id="PTHR32552:SF81">
    <property type="entry name" value="TONB-DEPENDENT OUTER MEMBRANE RECEPTOR"/>
    <property type="match status" value="1"/>
</dbReference>
<reference evidence="16" key="2">
    <citation type="submission" date="2021-04" db="EMBL/GenBank/DDBJ databases">
        <title>Isolation and genomic analysis of the ibuprofen-degrading bacterium Sphingomonas strain MPO218.</title>
        <authorList>
            <person name="Aulestia M."/>
            <person name="Flores A."/>
            <person name="Mangas E.L."/>
            <person name="Perez-Pulido A.J."/>
            <person name="Santero E."/>
            <person name="Camacho E.M."/>
        </authorList>
    </citation>
    <scope>NUCLEOTIDE SEQUENCE</scope>
    <source>
        <strain evidence="16">MPO218</strain>
    </source>
</reference>
<evidence type="ECO:0000256" key="12">
    <source>
        <dbReference type="RuleBase" id="RU003357"/>
    </source>
</evidence>
<evidence type="ECO:0000313" key="17">
    <source>
        <dbReference type="Proteomes" id="UP000664914"/>
    </source>
</evidence>
<evidence type="ECO:0000256" key="13">
    <source>
        <dbReference type="SAM" id="SignalP"/>
    </source>
</evidence>
<dbReference type="Pfam" id="PF00593">
    <property type="entry name" value="TonB_dep_Rec_b-barrel"/>
    <property type="match status" value="1"/>
</dbReference>
<dbReference type="SUPFAM" id="SSF56935">
    <property type="entry name" value="Porins"/>
    <property type="match status" value="1"/>
</dbReference>
<name>A0A975CZS1_9SPHN</name>
<keyword evidence="10 11" id="KW-0998">Cell outer membrane</keyword>
<dbReference type="GO" id="GO:0009279">
    <property type="term" value="C:cell outer membrane"/>
    <property type="evidence" value="ECO:0007669"/>
    <property type="project" value="UniProtKB-SubCell"/>
</dbReference>
<evidence type="ECO:0000256" key="5">
    <source>
        <dbReference type="ARBA" id="ARBA00022692"/>
    </source>
</evidence>
<feature type="chain" id="PRO_5037792042" evidence="13">
    <location>
        <begin position="23"/>
        <end position="823"/>
    </location>
</feature>
<dbReference type="InterPro" id="IPR012910">
    <property type="entry name" value="Plug_dom"/>
</dbReference>
<feature type="signal peptide" evidence="13">
    <location>
        <begin position="1"/>
        <end position="22"/>
    </location>
</feature>
<keyword evidence="16" id="KW-0675">Receptor</keyword>
<keyword evidence="6" id="KW-0408">Iron</keyword>
<reference evidence="16" key="1">
    <citation type="submission" date="2020-07" db="EMBL/GenBank/DDBJ databases">
        <authorList>
            <person name="Camacho E."/>
        </authorList>
    </citation>
    <scope>NUCLEOTIDE SEQUENCE</scope>
    <source>
        <strain evidence="16">MPO218</strain>
    </source>
</reference>
<dbReference type="InterPro" id="IPR000531">
    <property type="entry name" value="Beta-barrel_TonB"/>
</dbReference>
<dbReference type="Gene3D" id="2.40.170.20">
    <property type="entry name" value="TonB-dependent receptor, beta-barrel domain"/>
    <property type="match status" value="1"/>
</dbReference>
<dbReference type="PROSITE" id="PS52016">
    <property type="entry name" value="TONB_DEPENDENT_REC_3"/>
    <property type="match status" value="1"/>
</dbReference>
<keyword evidence="8 12" id="KW-0798">TonB box</keyword>
<proteinExistence type="inferred from homology"/>
<evidence type="ECO:0000256" key="4">
    <source>
        <dbReference type="ARBA" id="ARBA00022496"/>
    </source>
</evidence>
<keyword evidence="9 11" id="KW-0472">Membrane</keyword>
<comment type="similarity">
    <text evidence="11 12">Belongs to the TonB-dependent receptor family.</text>
</comment>
<evidence type="ECO:0000256" key="8">
    <source>
        <dbReference type="ARBA" id="ARBA00023077"/>
    </source>
</evidence>
<dbReference type="EMBL" id="CP059319">
    <property type="protein sequence ID" value="QTH20283.1"/>
    <property type="molecule type" value="Genomic_DNA"/>
</dbReference>
<keyword evidence="2 11" id="KW-0813">Transport</keyword>
<dbReference type="GO" id="GO:0006826">
    <property type="term" value="P:iron ion transport"/>
    <property type="evidence" value="ECO:0007669"/>
    <property type="project" value="UniProtKB-KW"/>
</dbReference>
<dbReference type="Proteomes" id="UP000664914">
    <property type="component" value="Chromosome"/>
</dbReference>
<keyword evidence="13" id="KW-0732">Signal</keyword>
<protein>
    <submittedName>
        <fullName evidence="16">TonB-dependent receptor</fullName>
    </submittedName>
</protein>
<evidence type="ECO:0000256" key="11">
    <source>
        <dbReference type="PROSITE-ProRule" id="PRU01360"/>
    </source>
</evidence>
<comment type="subcellular location">
    <subcellularLocation>
        <location evidence="1 11">Cell outer membrane</location>
        <topology evidence="1 11">Multi-pass membrane protein</topology>
    </subcellularLocation>
</comment>
<dbReference type="InterPro" id="IPR039426">
    <property type="entry name" value="TonB-dep_rcpt-like"/>
</dbReference>
<evidence type="ECO:0000259" key="14">
    <source>
        <dbReference type="Pfam" id="PF00593"/>
    </source>
</evidence>
<evidence type="ECO:0000256" key="3">
    <source>
        <dbReference type="ARBA" id="ARBA00022452"/>
    </source>
</evidence>